<dbReference type="InterPro" id="IPR029058">
    <property type="entry name" value="AB_hydrolase_fold"/>
</dbReference>
<evidence type="ECO:0000259" key="1">
    <source>
        <dbReference type="Pfam" id="PF00561"/>
    </source>
</evidence>
<accession>A0ABR0ST76</accession>
<proteinExistence type="predicted"/>
<sequence>MATYETAAPQYIEVNGTRFAYLQFGSATATKVPLVFLQHFRGTFDHWDPELINPIAAVRPVILIDNSAVGKSNGTIPGTFAGWAQNIIHVVKALGIDQIDLVGFSMGGFAAQMVALNSPSLVRKLILAGTGPSAGDGVEAGDGQAFQRLATASNEQESRDAFLATFYSPTEKKQASGDQWWRRMNAARLNRSDYVDPEGTTAQIGAVIRWSDPEFAAEGSYDRLHELELPVFIANGDNDVLIPTNNSFVMFKKLTNANAHLHIFPDVGHGFLNEYADQFSKFINIFLDA</sequence>
<dbReference type="EMBL" id="JAVFKD010000004">
    <property type="protein sequence ID" value="KAK5994941.1"/>
    <property type="molecule type" value="Genomic_DNA"/>
</dbReference>
<name>A0ABR0ST76_9HYPO</name>
<protein>
    <submittedName>
        <fullName evidence="2">2-hydroxy-6-oxononadienedioate/2-hydroxy-6-oxononatrienedioate hydrolase-like protein</fullName>
    </submittedName>
</protein>
<dbReference type="Pfam" id="PF00561">
    <property type="entry name" value="Abhydrolase_1"/>
    <property type="match status" value="1"/>
</dbReference>
<keyword evidence="3" id="KW-1185">Reference proteome</keyword>
<dbReference type="PANTHER" id="PTHR43433">
    <property type="entry name" value="HYDROLASE, ALPHA/BETA FOLD FAMILY PROTEIN"/>
    <property type="match status" value="1"/>
</dbReference>
<dbReference type="Gene3D" id="3.40.50.1820">
    <property type="entry name" value="alpha/beta hydrolase"/>
    <property type="match status" value="1"/>
</dbReference>
<dbReference type="Proteomes" id="UP001338125">
    <property type="component" value="Unassembled WGS sequence"/>
</dbReference>
<dbReference type="InterPro" id="IPR000073">
    <property type="entry name" value="AB_hydrolase_1"/>
</dbReference>
<evidence type="ECO:0000313" key="3">
    <source>
        <dbReference type="Proteomes" id="UP001338125"/>
    </source>
</evidence>
<feature type="domain" description="AB hydrolase-1" evidence="1">
    <location>
        <begin position="33"/>
        <end position="270"/>
    </location>
</feature>
<reference evidence="2 3" key="1">
    <citation type="submission" date="2024-01" db="EMBL/GenBank/DDBJ databases">
        <title>Complete genome of Cladobotryum mycophilum ATHUM6906.</title>
        <authorList>
            <person name="Christinaki A.C."/>
            <person name="Myridakis A.I."/>
            <person name="Kouvelis V.N."/>
        </authorList>
    </citation>
    <scope>NUCLEOTIDE SEQUENCE [LARGE SCALE GENOMIC DNA]</scope>
    <source>
        <strain evidence="2 3">ATHUM6906</strain>
    </source>
</reference>
<gene>
    <name evidence="2" type="ORF">PT974_03330</name>
</gene>
<dbReference type="InterPro" id="IPR050471">
    <property type="entry name" value="AB_hydrolase"/>
</dbReference>
<organism evidence="2 3">
    <name type="scientific">Cladobotryum mycophilum</name>
    <dbReference type="NCBI Taxonomy" id="491253"/>
    <lineage>
        <taxon>Eukaryota</taxon>
        <taxon>Fungi</taxon>
        <taxon>Dikarya</taxon>
        <taxon>Ascomycota</taxon>
        <taxon>Pezizomycotina</taxon>
        <taxon>Sordariomycetes</taxon>
        <taxon>Hypocreomycetidae</taxon>
        <taxon>Hypocreales</taxon>
        <taxon>Hypocreaceae</taxon>
        <taxon>Cladobotryum</taxon>
    </lineage>
</organism>
<dbReference type="SUPFAM" id="SSF53474">
    <property type="entry name" value="alpha/beta-Hydrolases"/>
    <property type="match status" value="1"/>
</dbReference>
<evidence type="ECO:0000313" key="2">
    <source>
        <dbReference type="EMBL" id="KAK5994941.1"/>
    </source>
</evidence>
<dbReference type="PANTHER" id="PTHR43433:SF5">
    <property type="entry name" value="AB HYDROLASE-1 DOMAIN-CONTAINING PROTEIN"/>
    <property type="match status" value="1"/>
</dbReference>
<comment type="caution">
    <text evidence="2">The sequence shown here is derived from an EMBL/GenBank/DDBJ whole genome shotgun (WGS) entry which is preliminary data.</text>
</comment>